<keyword evidence="3" id="KW-0812">Transmembrane</keyword>
<feature type="transmembrane region" description="Helical" evidence="3">
    <location>
        <begin position="207"/>
        <end position="224"/>
    </location>
</feature>
<comment type="subcellular location">
    <subcellularLocation>
        <location evidence="1">Membrane</location>
    </subcellularLocation>
</comment>
<keyword evidence="3" id="KW-1133">Transmembrane helix</keyword>
<evidence type="ECO:0000256" key="2">
    <source>
        <dbReference type="ARBA" id="ARBA00007400"/>
    </source>
</evidence>
<evidence type="ECO:0000256" key="3">
    <source>
        <dbReference type="SAM" id="Phobius"/>
    </source>
</evidence>
<dbReference type="InterPro" id="IPR002656">
    <property type="entry name" value="Acyl_transf_3_dom"/>
</dbReference>
<comment type="caution">
    <text evidence="5">The sequence shown here is derived from an EMBL/GenBank/DDBJ whole genome shotgun (WGS) entry which is preliminary data.</text>
</comment>
<evidence type="ECO:0000313" key="5">
    <source>
        <dbReference type="EMBL" id="PWV90262.1"/>
    </source>
</evidence>
<keyword evidence="6" id="KW-1185">Reference proteome</keyword>
<organism evidence="5 6">
    <name type="scientific">Paenibacillus cellulosilyticus</name>
    <dbReference type="NCBI Taxonomy" id="375489"/>
    <lineage>
        <taxon>Bacteria</taxon>
        <taxon>Bacillati</taxon>
        <taxon>Bacillota</taxon>
        <taxon>Bacilli</taxon>
        <taxon>Bacillales</taxon>
        <taxon>Paenibacillaceae</taxon>
        <taxon>Paenibacillus</taxon>
    </lineage>
</organism>
<comment type="similarity">
    <text evidence="2">Belongs to the acyltransferase 3 family.</text>
</comment>
<gene>
    <name evidence="5" type="ORF">DFQ01_14438</name>
</gene>
<dbReference type="InterPro" id="IPR050879">
    <property type="entry name" value="Acyltransferase_3"/>
</dbReference>
<feature type="transmembrane region" description="Helical" evidence="3">
    <location>
        <begin position="231"/>
        <end position="249"/>
    </location>
</feature>
<proteinExistence type="inferred from homology"/>
<feature type="transmembrane region" description="Helical" evidence="3">
    <location>
        <begin position="303"/>
        <end position="327"/>
    </location>
</feature>
<reference evidence="5 6" key="1">
    <citation type="submission" date="2018-05" db="EMBL/GenBank/DDBJ databases">
        <title>Genomic Encyclopedia of Type Strains, Phase III (KMG-III): the genomes of soil and plant-associated and newly described type strains.</title>
        <authorList>
            <person name="Whitman W."/>
        </authorList>
    </citation>
    <scope>NUCLEOTIDE SEQUENCE [LARGE SCALE GENOMIC DNA]</scope>
    <source>
        <strain evidence="5 6">CECT 5696</strain>
    </source>
</reference>
<dbReference type="OrthoDB" id="9796461at2"/>
<keyword evidence="3" id="KW-0472">Membrane</keyword>
<evidence type="ECO:0000256" key="1">
    <source>
        <dbReference type="ARBA" id="ARBA00004370"/>
    </source>
</evidence>
<dbReference type="Pfam" id="PF01757">
    <property type="entry name" value="Acyl_transf_3"/>
    <property type="match status" value="1"/>
</dbReference>
<sequence length="348" mass="39391">MSKSDIYGRVNNLDLLRLIAATVVILSHSFDLFLGSKEKEPLYLLTNGQVSSGNVSVIIFFLISGYLITQSYDRSQDLYKFLRARVLRIFPALIVVVLLTVFIMGPFITTLSPSEYFTSKETYTYLTMILLHPLGNGGYLPGIFTNNVFPSAVNGSLWTLEYEFFCYLVVALFGFFRQLNKPIAVGLLLATVAVDHLELSVSLIDNAAYFLSYFSAGMVFYLFRDSIKLRGSYFLIALLLLVCAGWLGYLKEGLLVLGAYAVFYLVFGTKFKYPGVSKHGDFSYGMYIFAFPIQQILSENFELNPYIAFIVSALITFVFAYASWHLIEKRAMKFKRVRVNKVLIEKAI</sequence>
<dbReference type="AlphaFoldDB" id="A0A2V2YGX5"/>
<dbReference type="PANTHER" id="PTHR23028">
    <property type="entry name" value="ACETYLTRANSFERASE"/>
    <property type="match status" value="1"/>
</dbReference>
<protein>
    <submittedName>
        <fullName evidence="5">Peptidoglycan/LPS O-acetylase OafA/YrhL</fullName>
    </submittedName>
</protein>
<evidence type="ECO:0000259" key="4">
    <source>
        <dbReference type="Pfam" id="PF01757"/>
    </source>
</evidence>
<feature type="transmembrane region" description="Helical" evidence="3">
    <location>
        <begin position="12"/>
        <end position="30"/>
    </location>
</feature>
<dbReference type="EMBL" id="QGTQ01000044">
    <property type="protein sequence ID" value="PWV90262.1"/>
    <property type="molecule type" value="Genomic_DNA"/>
</dbReference>
<dbReference type="Proteomes" id="UP000246635">
    <property type="component" value="Unassembled WGS sequence"/>
</dbReference>
<dbReference type="PANTHER" id="PTHR23028:SF53">
    <property type="entry name" value="ACYL_TRANSF_3 DOMAIN-CONTAINING PROTEIN"/>
    <property type="match status" value="1"/>
</dbReference>
<feature type="domain" description="Acyltransferase 3" evidence="4">
    <location>
        <begin position="11"/>
        <end position="323"/>
    </location>
</feature>
<dbReference type="GO" id="GO:0009103">
    <property type="term" value="P:lipopolysaccharide biosynthetic process"/>
    <property type="evidence" value="ECO:0007669"/>
    <property type="project" value="TreeGrafter"/>
</dbReference>
<name>A0A2V2YGX5_9BACL</name>
<dbReference type="RefSeq" id="WP_110047462.1">
    <property type="nucleotide sequence ID" value="NZ_CP054610.1"/>
</dbReference>
<accession>A0A2V2YGX5</accession>
<feature type="transmembrane region" description="Helical" evidence="3">
    <location>
        <begin position="157"/>
        <end position="176"/>
    </location>
</feature>
<dbReference type="GO" id="GO:0016747">
    <property type="term" value="F:acyltransferase activity, transferring groups other than amino-acyl groups"/>
    <property type="evidence" value="ECO:0007669"/>
    <property type="project" value="InterPro"/>
</dbReference>
<evidence type="ECO:0000313" key="6">
    <source>
        <dbReference type="Proteomes" id="UP000246635"/>
    </source>
</evidence>
<dbReference type="GO" id="GO:0016020">
    <property type="term" value="C:membrane"/>
    <property type="evidence" value="ECO:0007669"/>
    <property type="project" value="TreeGrafter"/>
</dbReference>
<feature type="transmembrane region" description="Helical" evidence="3">
    <location>
        <begin position="50"/>
        <end position="68"/>
    </location>
</feature>
<feature type="transmembrane region" description="Helical" evidence="3">
    <location>
        <begin position="89"/>
        <end position="108"/>
    </location>
</feature>